<dbReference type="OrthoDB" id="8107482at2"/>
<dbReference type="GO" id="GO:0006302">
    <property type="term" value="P:double-strand break repair"/>
    <property type="evidence" value="ECO:0007669"/>
    <property type="project" value="InterPro"/>
</dbReference>
<accession>A0A244CV33</accession>
<sequence>MMRLNPSLFVKRLVITKSGYYVYDETFKLGVNVIRGKNSSGKSTIADFLFYGLGGELSKWKKEATECDFVFVEVSLSGNTFTLKREVNEKSRTGMDIFSGNFEDALKSTVSGWLRYPYNAAQKESFYQAILKELGIPYSKSDDKNSITMHQLLRMMYVDQMTSPDRLFKFDTFDSPNKRQAIGELLIGLSDFSLYENRVRLQKLSSQLDSKIKEIKTIIQFFGDSVQTLEQIDESINEKRDEIEVIETELSSSSSSLSESTDADYLSELQLQLSEYRKDYRKLNEDISFYYLEVNDSKQFIKSLQHRLSALLETNKTINALSDIAFNYCPACHVEVAPKDIGCSLCGHTSEDENSDIDPTFKVRKEIEFQISESLRLIEFKQIKISELEVKASQLSVAIESCDSEINSLVKPNKAIATTSRKLLLKIGSLNREIDELNTNKEKFSNLYSLFEQRESLQNEVTRLGDEINKKETSLAAELRRKKSMLANATLELLRADHDHEEIFSNGRNVEFDFAEDRVSIDDRALFSASSMVYLKNSFRLAMLKASCTDKSYLYPRFLLMDNIEDKGMETDRSQLFQQQVLKVSKSLQCDHQIIFTTSMIDPDINDTDVCVGDFYTDQNKTLKFKALI</sequence>
<comment type="caution">
    <text evidence="3">The sequence shown here is derived from an EMBL/GenBank/DDBJ whole genome shotgun (WGS) entry which is preliminary data.</text>
</comment>
<dbReference type="InterPro" id="IPR038729">
    <property type="entry name" value="Rad50/SbcC_AAA"/>
</dbReference>
<feature type="coiled-coil region" evidence="1">
    <location>
        <begin position="229"/>
        <end position="286"/>
    </location>
</feature>
<keyword evidence="4" id="KW-1185">Reference proteome</keyword>
<dbReference type="InterPro" id="IPR027417">
    <property type="entry name" value="P-loop_NTPase"/>
</dbReference>
<feature type="coiled-coil region" evidence="1">
    <location>
        <begin position="420"/>
        <end position="474"/>
    </location>
</feature>
<evidence type="ECO:0000259" key="2">
    <source>
        <dbReference type="Pfam" id="PF13476"/>
    </source>
</evidence>
<reference evidence="3 4" key="1">
    <citation type="submission" date="2017-02" db="EMBL/GenBank/DDBJ databases">
        <title>Pseudoalteromonas ulvae TC14 Genome.</title>
        <authorList>
            <person name="Molmeret M."/>
        </authorList>
    </citation>
    <scope>NUCLEOTIDE SEQUENCE [LARGE SCALE GENOMIC DNA]</scope>
    <source>
        <strain evidence="3">TC14</strain>
    </source>
</reference>
<evidence type="ECO:0000256" key="1">
    <source>
        <dbReference type="SAM" id="Coils"/>
    </source>
</evidence>
<dbReference type="RefSeq" id="WP_086742689.1">
    <property type="nucleotide sequence ID" value="NZ_MWPV01000001.1"/>
</dbReference>
<dbReference type="Proteomes" id="UP000194841">
    <property type="component" value="Unassembled WGS sequence"/>
</dbReference>
<proteinExistence type="predicted"/>
<dbReference type="AlphaFoldDB" id="A0A244CV33"/>
<name>A0A244CV33_PSEDV</name>
<evidence type="ECO:0000313" key="3">
    <source>
        <dbReference type="EMBL" id="OUL59296.1"/>
    </source>
</evidence>
<dbReference type="Gene3D" id="3.40.50.300">
    <property type="entry name" value="P-loop containing nucleotide triphosphate hydrolases"/>
    <property type="match status" value="1"/>
</dbReference>
<dbReference type="GO" id="GO:0016887">
    <property type="term" value="F:ATP hydrolysis activity"/>
    <property type="evidence" value="ECO:0007669"/>
    <property type="project" value="InterPro"/>
</dbReference>
<dbReference type="EMBL" id="MWPV01000001">
    <property type="protein sequence ID" value="OUL59296.1"/>
    <property type="molecule type" value="Genomic_DNA"/>
</dbReference>
<dbReference type="Pfam" id="PF13476">
    <property type="entry name" value="AAA_23"/>
    <property type="match status" value="1"/>
</dbReference>
<organism evidence="3 4">
    <name type="scientific">Pseudoalteromonas ulvae</name>
    <dbReference type="NCBI Taxonomy" id="107327"/>
    <lineage>
        <taxon>Bacteria</taxon>
        <taxon>Pseudomonadati</taxon>
        <taxon>Pseudomonadota</taxon>
        <taxon>Gammaproteobacteria</taxon>
        <taxon>Alteromonadales</taxon>
        <taxon>Pseudoalteromonadaceae</taxon>
        <taxon>Pseudoalteromonas</taxon>
    </lineage>
</organism>
<evidence type="ECO:0000313" key="4">
    <source>
        <dbReference type="Proteomes" id="UP000194841"/>
    </source>
</evidence>
<keyword evidence="1" id="KW-0175">Coiled coil</keyword>
<gene>
    <name evidence="3" type="ORF">B1199_03230</name>
</gene>
<protein>
    <recommendedName>
        <fullName evidence="2">Rad50/SbcC-type AAA domain-containing protein</fullName>
    </recommendedName>
</protein>
<feature type="domain" description="Rad50/SbcC-type AAA" evidence="2">
    <location>
        <begin position="27"/>
        <end position="257"/>
    </location>
</feature>